<gene>
    <name evidence="2" type="ORF">F8M49_06450</name>
</gene>
<evidence type="ECO:0000256" key="1">
    <source>
        <dbReference type="SAM" id="MobiDB-lite"/>
    </source>
</evidence>
<evidence type="ECO:0000313" key="2">
    <source>
        <dbReference type="EMBL" id="MDV2475160.1"/>
    </source>
</evidence>
<organism evidence="2 3">
    <name type="scientific">Rhodococcus zopfii</name>
    <dbReference type="NCBI Taxonomy" id="43772"/>
    <lineage>
        <taxon>Bacteria</taxon>
        <taxon>Bacillati</taxon>
        <taxon>Actinomycetota</taxon>
        <taxon>Actinomycetes</taxon>
        <taxon>Mycobacteriales</taxon>
        <taxon>Nocardiaceae</taxon>
        <taxon>Rhodococcus</taxon>
    </lineage>
</organism>
<name>A0ABU3WMH7_9NOCA</name>
<protein>
    <submittedName>
        <fullName evidence="2">Uncharacterized protein</fullName>
    </submittedName>
</protein>
<proteinExistence type="predicted"/>
<keyword evidence="3" id="KW-1185">Reference proteome</keyword>
<feature type="region of interest" description="Disordered" evidence="1">
    <location>
        <begin position="471"/>
        <end position="501"/>
    </location>
</feature>
<comment type="caution">
    <text evidence="2">The sequence shown here is derived from an EMBL/GenBank/DDBJ whole genome shotgun (WGS) entry which is preliminary data.</text>
</comment>
<sequence length="728" mass="76528">MRTGLEAGATVEELTAQYHANYDALIQQLKATGMSDEAVAAYIKTLGLTPDSIDTIINQPGMPEAHSALDILNDKIIDTPGEKSIHTYALTEDAIDDLEAFGYKVETLPDGTVLVTADTEDGQTSIDNFIRNNDGKSVSMYVSLKAQNERIVADAAAAAQRQAETGQYQRIHYADGGVRTRANGMLDTAHIANGQGNGVVARTPLGPVRYAEGETGWEAYIPGALSKRPRSERILQEVAKRFGFGLIRTVRSEAGKIFKGDPSTLTAASDPTGWRALLGGDYSGRTASLLGVQEDHPLVDVILSARKAIAEGDYDGALANYGIHEDSPITDLLLRLNEGLFPKMADGGIVGPSGFNAQAAIDRAQSKAGRAYGYATLDDCSGHLSDVFNAGTGQSVRFNTASDFGSMGWAPGYDPNGFSIGTNGGVGMDGHMAGTLYGTNIESDGSNGVQYGGGADGALDFPYVYHWPGATMGDDPSTERRSLTGEDSSTSGRTVGVTDSGAVMSTDGQRVFVTNWPDTLGGKTSDKPEEERKPILTAGLKVFENGGFRGDQAGIYTDGADIVHFAEKGTGGEGYVPLAPSKRGRSVAITREIARRFGFELVPMADGGLTGFGGYGGRDAPSFDVPLTPDGWAGMSANKRRATMYNLAALGVGGAFALASGFDADGRFTGQFDTGANSHPALEKGFQMLVEKLEEIRAAAANPDPVDVQVDVDRGAGTANLSIMKAGM</sequence>
<dbReference type="Proteomes" id="UP001275440">
    <property type="component" value="Unassembled WGS sequence"/>
</dbReference>
<reference evidence="2 3" key="1">
    <citation type="submission" date="2019-10" db="EMBL/GenBank/DDBJ databases">
        <title>Draft Genome Assembly of Rhodococcus zopfii DSM44189.</title>
        <authorList>
            <person name="Sutton J.M."/>
            <person name="Akob D.M."/>
            <person name="Bushman T.J."/>
        </authorList>
    </citation>
    <scope>NUCLEOTIDE SEQUENCE [LARGE SCALE GENOMIC DNA]</scope>
    <source>
        <strain evidence="2 3">DSM 44189</strain>
    </source>
</reference>
<dbReference type="EMBL" id="WBMO01000001">
    <property type="protein sequence ID" value="MDV2475160.1"/>
    <property type="molecule type" value="Genomic_DNA"/>
</dbReference>
<evidence type="ECO:0000313" key="3">
    <source>
        <dbReference type="Proteomes" id="UP001275440"/>
    </source>
</evidence>
<accession>A0ABU3WMH7</accession>